<dbReference type="AlphaFoldDB" id="A0A0B7BPG3"/>
<evidence type="ECO:0000313" key="1">
    <source>
        <dbReference type="EMBL" id="CEK94015.1"/>
    </source>
</evidence>
<protein>
    <submittedName>
        <fullName evidence="1">Uncharacterized protein</fullName>
    </submittedName>
</protein>
<accession>A0A0B7BPG3</accession>
<organism evidence="1">
    <name type="scientific">Arion vulgaris</name>
    <dbReference type="NCBI Taxonomy" id="1028688"/>
    <lineage>
        <taxon>Eukaryota</taxon>
        <taxon>Metazoa</taxon>
        <taxon>Spiralia</taxon>
        <taxon>Lophotrochozoa</taxon>
        <taxon>Mollusca</taxon>
        <taxon>Gastropoda</taxon>
        <taxon>Heterobranchia</taxon>
        <taxon>Euthyneura</taxon>
        <taxon>Panpulmonata</taxon>
        <taxon>Eupulmonata</taxon>
        <taxon>Stylommatophora</taxon>
        <taxon>Helicina</taxon>
        <taxon>Arionoidea</taxon>
        <taxon>Arionidae</taxon>
        <taxon>Arion</taxon>
    </lineage>
</organism>
<reference evidence="1" key="1">
    <citation type="submission" date="2014-12" db="EMBL/GenBank/DDBJ databases">
        <title>Insight into the proteome of Arion vulgaris.</title>
        <authorList>
            <person name="Aradska J."/>
            <person name="Bulat T."/>
            <person name="Smidak R."/>
            <person name="Sarate P."/>
            <person name="Gangsoo J."/>
            <person name="Sialana F."/>
            <person name="Bilban M."/>
            <person name="Lubec G."/>
        </authorList>
    </citation>
    <scope>NUCLEOTIDE SEQUENCE</scope>
    <source>
        <tissue evidence="1">Skin</tissue>
    </source>
</reference>
<evidence type="ECO:0000313" key="2">
    <source>
        <dbReference type="EMBL" id="CEK94016.1"/>
    </source>
</evidence>
<dbReference type="EMBL" id="HACG01047150">
    <property type="protein sequence ID" value="CEK94015.1"/>
    <property type="molecule type" value="Transcribed_RNA"/>
</dbReference>
<sequence>MPTPSKKEKVITNKTEKIKVFWTYKNKQEGLEKTIVKGGIPTKRRRERRK</sequence>
<proteinExistence type="predicted"/>
<name>A0A0B7BPG3_9EUPU</name>
<dbReference type="EMBL" id="HACG01047151">
    <property type="protein sequence ID" value="CEK94016.1"/>
    <property type="molecule type" value="Transcribed_RNA"/>
</dbReference>
<gene>
    <name evidence="1" type="primary">ORF198483</name>
    <name evidence="2" type="synonym">ORF198489</name>
</gene>